<reference evidence="2" key="1">
    <citation type="submission" date="2013-11" db="EMBL/GenBank/DDBJ databases">
        <title>Genome sequence of the fusiform rust pathogen reveals effectors for host alternation and coevolution with pine.</title>
        <authorList>
            <consortium name="DOE Joint Genome Institute"/>
            <person name="Smith K."/>
            <person name="Pendleton A."/>
            <person name="Kubisiak T."/>
            <person name="Anderson C."/>
            <person name="Salamov A."/>
            <person name="Aerts A."/>
            <person name="Riley R."/>
            <person name="Clum A."/>
            <person name="Lindquist E."/>
            <person name="Ence D."/>
            <person name="Campbell M."/>
            <person name="Kronenberg Z."/>
            <person name="Feau N."/>
            <person name="Dhillon B."/>
            <person name="Hamelin R."/>
            <person name="Burleigh J."/>
            <person name="Smith J."/>
            <person name="Yandell M."/>
            <person name="Nelson C."/>
            <person name="Grigoriev I."/>
            <person name="Davis J."/>
        </authorList>
    </citation>
    <scope>NUCLEOTIDE SEQUENCE</scope>
    <source>
        <strain evidence="2">G11</strain>
    </source>
</reference>
<dbReference type="PANTHER" id="PTHR46564:SF1">
    <property type="entry name" value="TRANSPOSASE"/>
    <property type="match status" value="1"/>
</dbReference>
<organism evidence="2 3">
    <name type="scientific">Cronartium quercuum f. sp. fusiforme G11</name>
    <dbReference type="NCBI Taxonomy" id="708437"/>
    <lineage>
        <taxon>Eukaryota</taxon>
        <taxon>Fungi</taxon>
        <taxon>Dikarya</taxon>
        <taxon>Basidiomycota</taxon>
        <taxon>Pucciniomycotina</taxon>
        <taxon>Pucciniomycetes</taxon>
        <taxon>Pucciniales</taxon>
        <taxon>Coleosporiaceae</taxon>
        <taxon>Cronartium</taxon>
    </lineage>
</organism>
<evidence type="ECO:0000313" key="3">
    <source>
        <dbReference type="Proteomes" id="UP000886653"/>
    </source>
</evidence>
<evidence type="ECO:0000259" key="1">
    <source>
        <dbReference type="Pfam" id="PF13358"/>
    </source>
</evidence>
<evidence type="ECO:0000313" key="2">
    <source>
        <dbReference type="EMBL" id="KAG0140183.1"/>
    </source>
</evidence>
<dbReference type="OrthoDB" id="2142724at2759"/>
<feature type="domain" description="Tc1-like transposase DDE" evidence="1">
    <location>
        <begin position="2"/>
        <end position="102"/>
    </location>
</feature>
<dbReference type="Gene3D" id="3.30.420.10">
    <property type="entry name" value="Ribonuclease H-like superfamily/Ribonuclease H"/>
    <property type="match status" value="1"/>
</dbReference>
<dbReference type="InterPro" id="IPR036397">
    <property type="entry name" value="RNaseH_sf"/>
</dbReference>
<dbReference type="InterPro" id="IPR038717">
    <property type="entry name" value="Tc1-like_DDE_dom"/>
</dbReference>
<dbReference type="EMBL" id="MU167468">
    <property type="protein sequence ID" value="KAG0140183.1"/>
    <property type="molecule type" value="Genomic_DNA"/>
</dbReference>
<accession>A0A9P6T787</accession>
<dbReference type="PANTHER" id="PTHR46564">
    <property type="entry name" value="TRANSPOSASE"/>
    <property type="match status" value="1"/>
</dbReference>
<name>A0A9P6T787_9BASI</name>
<dbReference type="GO" id="GO:0003676">
    <property type="term" value="F:nucleic acid binding"/>
    <property type="evidence" value="ECO:0007669"/>
    <property type="project" value="InterPro"/>
</dbReference>
<protein>
    <recommendedName>
        <fullName evidence="1">Tc1-like transposase DDE domain-containing protein</fullName>
    </recommendedName>
</protein>
<sequence length="104" mass="12082">ESAIVQRELYYNYSRAFKGHRTKQQQQTREGVRYSLLPEINLDGLLAVACQEGSYLREDFEDYLEFNLLPRMNPYPLPSSVLIIDNAQIHHGGRIDELCEEHGI</sequence>
<dbReference type="Proteomes" id="UP000886653">
    <property type="component" value="Unassembled WGS sequence"/>
</dbReference>
<feature type="non-terminal residue" evidence="2">
    <location>
        <position position="104"/>
    </location>
</feature>
<keyword evidence="3" id="KW-1185">Reference proteome</keyword>
<comment type="caution">
    <text evidence="2">The sequence shown here is derived from an EMBL/GenBank/DDBJ whole genome shotgun (WGS) entry which is preliminary data.</text>
</comment>
<proteinExistence type="predicted"/>
<dbReference type="AlphaFoldDB" id="A0A9P6T787"/>
<gene>
    <name evidence="2" type="ORF">CROQUDRAFT_11930</name>
</gene>
<dbReference type="Pfam" id="PF13358">
    <property type="entry name" value="DDE_3"/>
    <property type="match status" value="1"/>
</dbReference>
<feature type="non-terminal residue" evidence="2">
    <location>
        <position position="1"/>
    </location>
</feature>